<proteinExistence type="predicted"/>
<organism evidence="2">
    <name type="scientific">Oryza nivara</name>
    <name type="common">Indian wild rice</name>
    <name type="synonym">Oryza sativa f. spontanea</name>
    <dbReference type="NCBI Taxonomy" id="4536"/>
    <lineage>
        <taxon>Eukaryota</taxon>
        <taxon>Viridiplantae</taxon>
        <taxon>Streptophyta</taxon>
        <taxon>Embryophyta</taxon>
        <taxon>Tracheophyta</taxon>
        <taxon>Spermatophyta</taxon>
        <taxon>Magnoliopsida</taxon>
        <taxon>Liliopsida</taxon>
        <taxon>Poales</taxon>
        <taxon>Poaceae</taxon>
        <taxon>BOP clade</taxon>
        <taxon>Oryzoideae</taxon>
        <taxon>Oryzeae</taxon>
        <taxon>Oryzinae</taxon>
        <taxon>Oryza</taxon>
    </lineage>
</organism>
<name>A0A0E0GLQ4_ORYNI</name>
<sequence>MNLEGSVVDEGGGTTVELIHLGERLDGLGVTIDRGLRGNECRETHSERRKRNGSSARSNDRSVERSTWMVSTMSSLMAREWGSTHLCNATLFLASSPAATCTDAATRLIELHNQIYFDRVISATIDAAVHLVLPMESPPYLSCLQHRARRLRLLRRFLVSSPAKVENREERKKRWQLRPAGCLTAVNATIRDI</sequence>
<reference evidence="2" key="1">
    <citation type="submission" date="2015-04" db="UniProtKB">
        <authorList>
            <consortium name="EnsemblPlants"/>
        </authorList>
    </citation>
    <scope>IDENTIFICATION</scope>
    <source>
        <strain evidence="2">SL10</strain>
    </source>
</reference>
<evidence type="ECO:0000313" key="3">
    <source>
        <dbReference type="Proteomes" id="UP000006591"/>
    </source>
</evidence>
<evidence type="ECO:0000313" key="2">
    <source>
        <dbReference type="EnsemblPlants" id="ONIVA03G16510.1"/>
    </source>
</evidence>
<dbReference type="Gramene" id="ONIVA03G16510.1">
    <property type="protein sequence ID" value="ONIVA03G16510.1"/>
    <property type="gene ID" value="ONIVA03G16510"/>
</dbReference>
<dbReference type="EnsemblPlants" id="ONIVA03G16510.1">
    <property type="protein sequence ID" value="ONIVA03G16510.1"/>
    <property type="gene ID" value="ONIVA03G16510"/>
</dbReference>
<dbReference type="Proteomes" id="UP000006591">
    <property type="component" value="Chromosome 3"/>
</dbReference>
<dbReference type="OMA" id="PMESPPY"/>
<dbReference type="HOGENOM" id="CLU_121650_0_0_1"/>
<keyword evidence="3" id="KW-1185">Reference proteome</keyword>
<reference evidence="2" key="2">
    <citation type="submission" date="2018-04" db="EMBL/GenBank/DDBJ databases">
        <title>OnivRS2 (Oryza nivara Reference Sequence Version 2).</title>
        <authorList>
            <person name="Zhang J."/>
            <person name="Kudrna D."/>
            <person name="Lee S."/>
            <person name="Talag J."/>
            <person name="Rajasekar S."/>
            <person name="Welchert J."/>
            <person name="Hsing Y.-I."/>
            <person name="Wing R.A."/>
        </authorList>
    </citation>
    <scope>NUCLEOTIDE SEQUENCE [LARGE SCALE GENOMIC DNA]</scope>
    <source>
        <strain evidence="2">SL10</strain>
    </source>
</reference>
<evidence type="ECO:0000256" key="1">
    <source>
        <dbReference type="SAM" id="MobiDB-lite"/>
    </source>
</evidence>
<dbReference type="AlphaFoldDB" id="A0A0E0GLQ4"/>
<accession>A0A0E0GLQ4</accession>
<protein>
    <submittedName>
        <fullName evidence="2">Uncharacterized protein</fullName>
    </submittedName>
</protein>
<feature type="region of interest" description="Disordered" evidence="1">
    <location>
        <begin position="41"/>
        <end position="63"/>
    </location>
</feature>